<accession>S8BWH8</accession>
<feature type="chain" id="PRO_5004548658" description="4Fe-4S ferredoxin-type domain-containing protein" evidence="1">
    <location>
        <begin position="17"/>
        <end position="145"/>
    </location>
</feature>
<dbReference type="Proteomes" id="UP000015100">
    <property type="component" value="Unassembled WGS sequence"/>
</dbReference>
<dbReference type="HOGENOM" id="CLU_117769_0_0_1"/>
<evidence type="ECO:0000256" key="1">
    <source>
        <dbReference type="SAM" id="SignalP"/>
    </source>
</evidence>
<sequence>MKVAFVLSLLAATASAAVTSQRCGGLVGIPCPTGQTCKTPAGCADCFGVCTGRKMVKREAEPVPAPTGTARTKCGGLVGIPCPTGEVCVTPTGCADCFGVCVAKPTTTKCGGLVGIPCPSGLFCLTPTGCADCFGVCVVKDPAPK</sequence>
<dbReference type="EMBL" id="AQGS01000457">
    <property type="protein sequence ID" value="EPS39677.1"/>
    <property type="molecule type" value="Genomic_DNA"/>
</dbReference>
<reference evidence="3" key="2">
    <citation type="submission" date="2013-04" db="EMBL/GenBank/DDBJ databases">
        <title>Genomic mechanisms accounting for the adaptation to parasitism in nematode-trapping fungi.</title>
        <authorList>
            <person name="Ahren D.G."/>
        </authorList>
    </citation>
    <scope>NUCLEOTIDE SEQUENCE [LARGE SCALE GENOMIC DNA]</scope>
    <source>
        <strain evidence="3">CBS 200.50</strain>
    </source>
</reference>
<evidence type="ECO:0000313" key="2">
    <source>
        <dbReference type="EMBL" id="EPS39677.1"/>
    </source>
</evidence>
<proteinExistence type="predicted"/>
<dbReference type="OrthoDB" id="3799394at2759"/>
<protein>
    <recommendedName>
        <fullName evidence="4">4Fe-4S ferredoxin-type domain-containing protein</fullName>
    </recommendedName>
</protein>
<organism evidence="2 3">
    <name type="scientific">Dactylellina haptotyla (strain CBS 200.50)</name>
    <name type="common">Nematode-trapping fungus</name>
    <name type="synonym">Monacrosporium haptotylum</name>
    <dbReference type="NCBI Taxonomy" id="1284197"/>
    <lineage>
        <taxon>Eukaryota</taxon>
        <taxon>Fungi</taxon>
        <taxon>Dikarya</taxon>
        <taxon>Ascomycota</taxon>
        <taxon>Pezizomycotina</taxon>
        <taxon>Orbiliomycetes</taxon>
        <taxon>Orbiliales</taxon>
        <taxon>Orbiliaceae</taxon>
        <taxon>Dactylellina</taxon>
    </lineage>
</organism>
<evidence type="ECO:0008006" key="4">
    <source>
        <dbReference type="Google" id="ProtNLM"/>
    </source>
</evidence>
<dbReference type="AlphaFoldDB" id="S8BWH8"/>
<comment type="caution">
    <text evidence="2">The sequence shown here is derived from an EMBL/GenBank/DDBJ whole genome shotgun (WGS) entry which is preliminary data.</text>
</comment>
<keyword evidence="3" id="KW-1185">Reference proteome</keyword>
<keyword evidence="1" id="KW-0732">Signal</keyword>
<name>S8BWH8_DACHA</name>
<feature type="signal peptide" evidence="1">
    <location>
        <begin position="1"/>
        <end position="16"/>
    </location>
</feature>
<reference evidence="2 3" key="1">
    <citation type="journal article" date="2013" name="PLoS Genet.">
        <title>Genomic mechanisms accounting for the adaptation to parasitism in nematode-trapping fungi.</title>
        <authorList>
            <person name="Meerupati T."/>
            <person name="Andersson K.M."/>
            <person name="Friman E."/>
            <person name="Kumar D."/>
            <person name="Tunlid A."/>
            <person name="Ahren D."/>
        </authorList>
    </citation>
    <scope>NUCLEOTIDE SEQUENCE [LARGE SCALE GENOMIC DNA]</scope>
    <source>
        <strain evidence="2 3">CBS 200.50</strain>
    </source>
</reference>
<gene>
    <name evidence="2" type="ORF">H072_6514</name>
</gene>
<evidence type="ECO:0000313" key="3">
    <source>
        <dbReference type="Proteomes" id="UP000015100"/>
    </source>
</evidence>